<dbReference type="EC" id="3.6.4.13" evidence="1"/>
<dbReference type="PANTHER" id="PTHR18934:SF118">
    <property type="entry name" value="ATP-DEPENDENT RNA HELICASE DHX33"/>
    <property type="match status" value="1"/>
</dbReference>
<keyword evidence="4" id="KW-0347">Helicase</keyword>
<dbReference type="AlphaFoldDB" id="A0AAN7KQ07"/>
<feature type="domain" description="Helicase-associated" evidence="7">
    <location>
        <begin position="85"/>
        <end position="151"/>
    </location>
</feature>
<dbReference type="InterPro" id="IPR048333">
    <property type="entry name" value="HA2_WH"/>
</dbReference>
<dbReference type="InterPro" id="IPR007502">
    <property type="entry name" value="Helicase-assoc_dom"/>
</dbReference>
<dbReference type="GO" id="GO:0003725">
    <property type="term" value="F:double-stranded RNA binding"/>
    <property type="evidence" value="ECO:0007669"/>
    <property type="project" value="TreeGrafter"/>
</dbReference>
<dbReference type="GO" id="GO:0003724">
    <property type="term" value="F:RNA helicase activity"/>
    <property type="evidence" value="ECO:0007669"/>
    <property type="project" value="UniProtKB-EC"/>
</dbReference>
<dbReference type="Proteomes" id="UP001345219">
    <property type="component" value="Chromosome 22"/>
</dbReference>
<dbReference type="InterPro" id="IPR027417">
    <property type="entry name" value="P-loop_NTPase"/>
</dbReference>
<comment type="catalytic activity">
    <reaction evidence="6">
        <text>ATP + H2O = ADP + phosphate + H(+)</text>
        <dbReference type="Rhea" id="RHEA:13065"/>
        <dbReference type="ChEBI" id="CHEBI:15377"/>
        <dbReference type="ChEBI" id="CHEBI:15378"/>
        <dbReference type="ChEBI" id="CHEBI:30616"/>
        <dbReference type="ChEBI" id="CHEBI:43474"/>
        <dbReference type="ChEBI" id="CHEBI:456216"/>
        <dbReference type="EC" id="3.6.4.13"/>
    </reaction>
</comment>
<organism evidence="8 9">
    <name type="scientific">Trapa incisa</name>
    <dbReference type="NCBI Taxonomy" id="236973"/>
    <lineage>
        <taxon>Eukaryota</taxon>
        <taxon>Viridiplantae</taxon>
        <taxon>Streptophyta</taxon>
        <taxon>Embryophyta</taxon>
        <taxon>Tracheophyta</taxon>
        <taxon>Spermatophyta</taxon>
        <taxon>Magnoliopsida</taxon>
        <taxon>eudicotyledons</taxon>
        <taxon>Gunneridae</taxon>
        <taxon>Pentapetalae</taxon>
        <taxon>rosids</taxon>
        <taxon>malvids</taxon>
        <taxon>Myrtales</taxon>
        <taxon>Lythraceae</taxon>
        <taxon>Trapa</taxon>
    </lineage>
</organism>
<dbReference type="EMBL" id="JAXIOK010000004">
    <property type="protein sequence ID" value="KAK4773893.1"/>
    <property type="molecule type" value="Genomic_DNA"/>
</dbReference>
<name>A0AAN7KQ07_9MYRT</name>
<dbReference type="Pfam" id="PF21010">
    <property type="entry name" value="HA2_C"/>
    <property type="match status" value="1"/>
</dbReference>
<evidence type="ECO:0000256" key="6">
    <source>
        <dbReference type="ARBA" id="ARBA00047984"/>
    </source>
</evidence>
<reference evidence="8 9" key="1">
    <citation type="journal article" date="2023" name="Hortic Res">
        <title>Pangenome of water caltrop reveals structural variations and asymmetric subgenome divergence after allopolyploidization.</title>
        <authorList>
            <person name="Zhang X."/>
            <person name="Chen Y."/>
            <person name="Wang L."/>
            <person name="Yuan Y."/>
            <person name="Fang M."/>
            <person name="Shi L."/>
            <person name="Lu R."/>
            <person name="Comes H.P."/>
            <person name="Ma Y."/>
            <person name="Chen Y."/>
            <person name="Huang G."/>
            <person name="Zhou Y."/>
            <person name="Zheng Z."/>
            <person name="Qiu Y."/>
        </authorList>
    </citation>
    <scope>NUCLEOTIDE SEQUENCE [LARGE SCALE GENOMIC DNA]</scope>
    <source>
        <tissue evidence="8">Roots</tissue>
    </source>
</reference>
<dbReference type="PANTHER" id="PTHR18934">
    <property type="entry name" value="ATP-DEPENDENT RNA HELICASE"/>
    <property type="match status" value="1"/>
</dbReference>
<keyword evidence="9" id="KW-1185">Reference proteome</keyword>
<keyword evidence="3" id="KW-0378">Hydrolase</keyword>
<sequence>MESLIIIPTSKAQALQRSGRAGRESPGKCFRLYPKGEFEKLEESTKPEIKRCNLSNVILQLKALGVDDVIGFDFIEKPSRLAIVKSLEHLFLLGALTDECILSNPVGHQMSRLPLDPMYSKALIQASNFNCLDEMLITVAMLSVESIFYSP</sequence>
<keyword evidence="5" id="KW-0067">ATP-binding</keyword>
<gene>
    <name evidence="8" type="ORF">SAY87_028912</name>
</gene>
<dbReference type="Gene3D" id="3.40.50.300">
    <property type="entry name" value="P-loop containing nucleotide triphosphate hydrolases"/>
    <property type="match status" value="1"/>
</dbReference>
<evidence type="ECO:0000256" key="2">
    <source>
        <dbReference type="ARBA" id="ARBA00022741"/>
    </source>
</evidence>
<evidence type="ECO:0000256" key="1">
    <source>
        <dbReference type="ARBA" id="ARBA00012552"/>
    </source>
</evidence>
<evidence type="ECO:0000256" key="4">
    <source>
        <dbReference type="ARBA" id="ARBA00022806"/>
    </source>
</evidence>
<dbReference type="SMART" id="SM00847">
    <property type="entry name" value="HA2"/>
    <property type="match status" value="1"/>
</dbReference>
<proteinExistence type="predicted"/>
<dbReference type="GO" id="GO:0005730">
    <property type="term" value="C:nucleolus"/>
    <property type="evidence" value="ECO:0007669"/>
    <property type="project" value="TreeGrafter"/>
</dbReference>
<dbReference type="GO" id="GO:0005524">
    <property type="term" value="F:ATP binding"/>
    <property type="evidence" value="ECO:0007669"/>
    <property type="project" value="UniProtKB-KW"/>
</dbReference>
<protein>
    <recommendedName>
        <fullName evidence="1">RNA helicase</fullName>
        <ecNumber evidence="1">3.6.4.13</ecNumber>
    </recommendedName>
</protein>
<evidence type="ECO:0000256" key="5">
    <source>
        <dbReference type="ARBA" id="ARBA00022840"/>
    </source>
</evidence>
<keyword evidence="2" id="KW-0547">Nucleotide-binding</keyword>
<accession>A0AAN7KQ07</accession>
<dbReference type="SUPFAM" id="SSF52540">
    <property type="entry name" value="P-loop containing nucleoside triphosphate hydrolases"/>
    <property type="match status" value="1"/>
</dbReference>
<evidence type="ECO:0000256" key="3">
    <source>
        <dbReference type="ARBA" id="ARBA00022801"/>
    </source>
</evidence>
<evidence type="ECO:0000313" key="9">
    <source>
        <dbReference type="Proteomes" id="UP001345219"/>
    </source>
</evidence>
<dbReference type="GO" id="GO:0045943">
    <property type="term" value="P:positive regulation of transcription by RNA polymerase I"/>
    <property type="evidence" value="ECO:0007669"/>
    <property type="project" value="TreeGrafter"/>
</dbReference>
<evidence type="ECO:0000259" key="7">
    <source>
        <dbReference type="SMART" id="SM00847"/>
    </source>
</evidence>
<dbReference type="GO" id="GO:0016787">
    <property type="term" value="F:hydrolase activity"/>
    <property type="evidence" value="ECO:0007669"/>
    <property type="project" value="UniProtKB-KW"/>
</dbReference>
<dbReference type="Gene3D" id="1.20.120.1080">
    <property type="match status" value="1"/>
</dbReference>
<comment type="caution">
    <text evidence="8">The sequence shown here is derived from an EMBL/GenBank/DDBJ whole genome shotgun (WGS) entry which is preliminary data.</text>
</comment>
<dbReference type="Pfam" id="PF04408">
    <property type="entry name" value="WHD_HA2"/>
    <property type="match status" value="1"/>
</dbReference>
<evidence type="ECO:0000313" key="8">
    <source>
        <dbReference type="EMBL" id="KAK4773893.1"/>
    </source>
</evidence>